<keyword evidence="10" id="KW-1185">Reference proteome</keyword>
<accession>A0A8H7BT91</accession>
<dbReference type="Gene3D" id="1.10.150.910">
    <property type="match status" value="1"/>
</dbReference>
<dbReference type="PANTHER" id="PTHR10644">
    <property type="entry name" value="DNA REPAIR/RNA PROCESSING CPSF FAMILY"/>
    <property type="match status" value="1"/>
</dbReference>
<dbReference type="InterPro" id="IPR004871">
    <property type="entry name" value="RSE1/DDB1/CPSF1_C"/>
</dbReference>
<dbReference type="EMBL" id="JABAYA010000144">
    <property type="protein sequence ID" value="KAF7723645.1"/>
    <property type="molecule type" value="Genomic_DNA"/>
</dbReference>
<dbReference type="Pfam" id="PF03178">
    <property type="entry name" value="CPSF_A"/>
    <property type="match status" value="1"/>
</dbReference>
<evidence type="ECO:0000259" key="7">
    <source>
        <dbReference type="Pfam" id="PF10433"/>
    </source>
</evidence>
<evidence type="ECO:0000313" key="10">
    <source>
        <dbReference type="Proteomes" id="UP000605846"/>
    </source>
</evidence>
<dbReference type="SUPFAM" id="SSF50998">
    <property type="entry name" value="Quinoprotein alcohol dehydrogenase-like"/>
    <property type="match status" value="1"/>
</dbReference>
<evidence type="ECO:0000256" key="3">
    <source>
        <dbReference type="ARBA" id="ARBA00014577"/>
    </source>
</evidence>
<dbReference type="Proteomes" id="UP000605846">
    <property type="component" value="Unassembled WGS sequence"/>
</dbReference>
<evidence type="ECO:0000256" key="5">
    <source>
        <dbReference type="SAM" id="MobiDB-lite"/>
    </source>
</evidence>
<feature type="domain" description="RSE1/DDB1/CPSF1 second beta-propeller" evidence="8">
    <location>
        <begin position="418"/>
        <end position="748"/>
    </location>
</feature>
<evidence type="ECO:0000256" key="1">
    <source>
        <dbReference type="ARBA" id="ARBA00004123"/>
    </source>
</evidence>
<dbReference type="GO" id="GO:0005634">
    <property type="term" value="C:nucleus"/>
    <property type="evidence" value="ECO:0007669"/>
    <property type="project" value="UniProtKB-SubCell"/>
</dbReference>
<gene>
    <name evidence="9" type="primary">DDB1A_2</name>
    <name evidence="9" type="ORF">EC973_001787</name>
</gene>
<comment type="subcellular location">
    <subcellularLocation>
        <location evidence="1">Nucleus</location>
    </subcellularLocation>
</comment>
<dbReference type="InterPro" id="IPR015943">
    <property type="entry name" value="WD40/YVTN_repeat-like_dom_sf"/>
</dbReference>
<dbReference type="GO" id="GO:0003676">
    <property type="term" value="F:nucleic acid binding"/>
    <property type="evidence" value="ECO:0007669"/>
    <property type="project" value="InterPro"/>
</dbReference>
<name>A0A8H7BT91_9FUNG</name>
<organism evidence="9 10">
    <name type="scientific">Apophysomyces ossiformis</name>
    <dbReference type="NCBI Taxonomy" id="679940"/>
    <lineage>
        <taxon>Eukaryota</taxon>
        <taxon>Fungi</taxon>
        <taxon>Fungi incertae sedis</taxon>
        <taxon>Mucoromycota</taxon>
        <taxon>Mucoromycotina</taxon>
        <taxon>Mucoromycetes</taxon>
        <taxon>Mucorales</taxon>
        <taxon>Mucorineae</taxon>
        <taxon>Mucoraceae</taxon>
        <taxon>Apophysomyces</taxon>
    </lineage>
</organism>
<comment type="caution">
    <text evidence="9">The sequence shown here is derived from an EMBL/GenBank/DDBJ whole genome shotgun (WGS) entry which is preliminary data.</text>
</comment>
<dbReference type="InterPro" id="IPR050358">
    <property type="entry name" value="RSE1/DDB1/CFT1"/>
</dbReference>
<evidence type="ECO:0000259" key="6">
    <source>
        <dbReference type="Pfam" id="PF03178"/>
    </source>
</evidence>
<comment type="similarity">
    <text evidence="2">Belongs to the DDB1 family.</text>
</comment>
<proteinExistence type="inferred from homology"/>
<evidence type="ECO:0000259" key="8">
    <source>
        <dbReference type="Pfam" id="PF23726"/>
    </source>
</evidence>
<dbReference type="InterPro" id="IPR018846">
    <property type="entry name" value="Beta-prop_RSE1/DDB1/CPSF1_1st"/>
</dbReference>
<dbReference type="Pfam" id="PF10433">
    <property type="entry name" value="Beta-prop_RSE1_1st"/>
    <property type="match status" value="1"/>
</dbReference>
<evidence type="ECO:0000313" key="9">
    <source>
        <dbReference type="EMBL" id="KAF7723645.1"/>
    </source>
</evidence>
<reference evidence="9" key="1">
    <citation type="submission" date="2020-01" db="EMBL/GenBank/DDBJ databases">
        <title>Genome Sequencing of Three Apophysomyces-Like Fungal Strains Confirms a Novel Fungal Genus in the Mucoromycota with divergent Burkholderia-like Endosymbiotic Bacteria.</title>
        <authorList>
            <person name="Stajich J.E."/>
            <person name="Macias A.M."/>
            <person name="Carter-House D."/>
            <person name="Lovett B."/>
            <person name="Kasson L.R."/>
            <person name="Berry K."/>
            <person name="Grigoriev I."/>
            <person name="Chang Y."/>
            <person name="Spatafora J."/>
            <person name="Kasson M.T."/>
        </authorList>
    </citation>
    <scope>NUCLEOTIDE SEQUENCE</scope>
    <source>
        <strain evidence="9">NRRL A-21654</strain>
    </source>
</reference>
<keyword evidence="4" id="KW-0539">Nucleus</keyword>
<dbReference type="Gene3D" id="2.130.10.10">
    <property type="entry name" value="YVTN repeat-like/Quinoprotein amine dehydrogenase"/>
    <property type="match status" value="3"/>
</dbReference>
<dbReference type="OrthoDB" id="433457at2759"/>
<protein>
    <recommendedName>
        <fullName evidence="3">DNA damage-binding protein 1</fullName>
    </recommendedName>
</protein>
<dbReference type="InterPro" id="IPR058543">
    <property type="entry name" value="Beta-prop_RSE1/DDB1/CPSF1_2nd"/>
</dbReference>
<dbReference type="InterPro" id="IPR011047">
    <property type="entry name" value="Quinoprotein_ADH-like_sf"/>
</dbReference>
<feature type="region of interest" description="Disordered" evidence="5">
    <location>
        <begin position="151"/>
        <end position="176"/>
    </location>
</feature>
<dbReference type="AlphaFoldDB" id="A0A8H7BT91"/>
<sequence>MSQYQYVVTAQKPTATQFAVKGNFTAVGETNLVLGKGTRIEIYTLTPDGLKPTMEFSIYGTIADLKLYKAQGRVKASLFVLTNRHKYCILSYCENTQQIVTEVSSEITMPGDARVKKEEVHSTVDPSCRYIATSLYESIVTIIIPEFGPKPRETGTYSRRSSLRRDSRRRQQQPPPDYVNIVLTDKAIVNMAFLQDATQPTLMILYEDALNRRYLQTFLLDLRHRELIGVDIVMDHFESEATQMIAMPSVVGGVILLGGKFIRYLKPHQAPKAIGIKKSMINSYTLTNDDGSRILLGDAEGRLYLLTLNLLNGTVDSLCFISLGQIPSPSCLSYLDNDVVFVGSAVGDSQLVYIHRNDQAAVEDGEILEVIEEFPNLGPVGDFCIADLDKQGQDQLITCSGAAKDSSLRIIRNGVGLNELAAIEISGVKGIWTLRPSFIEKHDHMLIISFINQTCLLQLRDTAMKRLDSYSGFALDKRTLAAANVVDDLVLQVTDSSVRLMDSRVEGCLLDEWFPDDQAQITVATINPSQCVVSIGYGRLIALQIVDRQLMKIGATQLEQEVSCIDITPIDPLMPLQSSVIAVGVWKDIGVRLLSLPSMKVIAQETLGGTVMPRSILMAKFEDVCYLLVALGKTSNESLACQSHGWVVYLGDGQFYNFKLDSRQGRLWDEKRSFLGKLPISLGTFTSNGTTHVFAASDKPSVIHSRNQKLIYSNVNLKEVRCVTSFNSLSFPDAIALTTKDCLVIGQMEEIQKLHITKIPTSDTPLRITYQESSRTFGITTETLISQSYSAQVVMGAFEILDDQTFSVLDRVYFKLFERPLAIATLKFNEDPNDYYVLGTGVESDHYESYSMGRILLFSVTEQRTLSIVSQIETDGMVEAVRSFQGKLLASIRGQLHLFRWDVELGDQGQLVFVCSHPLAASTDSWTIHNDVIVAGDIFYGLKAVGFNAQSESFEDLASEDNRKSVTAVEALNDKLFVAAEEEGHLFVVQRDDQQEISDEPLVKTVSQWHLGERIQRLRFGSLGMNQSDPDNRPIAQSLIFATASGAIGVIAPLSEDRFKLLWQMQNNMNKVIRSIGDLNHADWRKVSLMDRIDKCSNFIDGDLIESFLDLTPQQMQKVVDGHSGGRKLDSSVEDLCKVVEELMSIHS</sequence>
<feature type="domain" description="RSE1/DDB1/CPSF1 first beta-propeller" evidence="7">
    <location>
        <begin position="17"/>
        <end position="374"/>
    </location>
</feature>
<dbReference type="Pfam" id="PF23726">
    <property type="entry name" value="Beta-prop_RSE1_2nd"/>
    <property type="match status" value="1"/>
</dbReference>
<feature type="domain" description="RSE1/DDB1/CPSF1 C-terminal" evidence="6">
    <location>
        <begin position="797"/>
        <end position="1110"/>
    </location>
</feature>
<evidence type="ECO:0000256" key="4">
    <source>
        <dbReference type="ARBA" id="ARBA00023242"/>
    </source>
</evidence>
<evidence type="ECO:0000256" key="2">
    <source>
        <dbReference type="ARBA" id="ARBA00007453"/>
    </source>
</evidence>